<evidence type="ECO:0000313" key="1">
    <source>
        <dbReference type="EMBL" id="SDG25322.1"/>
    </source>
</evidence>
<accession>A0A1I0CSD0</accession>
<reference evidence="3 4" key="1">
    <citation type="submission" date="2016-10" db="EMBL/GenBank/DDBJ databases">
        <authorList>
            <person name="Varghese N."/>
            <person name="Submissions S."/>
        </authorList>
    </citation>
    <scope>NUCLEOTIDE SEQUENCE [LARGE SCALE GENOMIC DNA]</scope>
    <source>
        <strain evidence="1 4">WG2</strain>
        <strain evidence="2 3">WG5</strain>
    </source>
</reference>
<evidence type="ECO:0000313" key="2">
    <source>
        <dbReference type="EMBL" id="SET22174.1"/>
    </source>
</evidence>
<dbReference type="RefSeq" id="WP_256208233.1">
    <property type="nucleotide sequence ID" value="NZ_FNBJ01000071.1"/>
</dbReference>
<protein>
    <submittedName>
        <fullName evidence="2">Uncharacterized protein</fullName>
    </submittedName>
</protein>
<dbReference type="Proteomes" id="UP000199519">
    <property type="component" value="Unassembled WGS sequence"/>
</dbReference>
<evidence type="ECO:0000313" key="4">
    <source>
        <dbReference type="Proteomes" id="UP000199519"/>
    </source>
</evidence>
<dbReference type="EMBL" id="FNBJ01000071">
    <property type="protein sequence ID" value="SDG25322.1"/>
    <property type="molecule type" value="Genomic_DNA"/>
</dbReference>
<keyword evidence="4" id="KW-1185">Reference proteome</keyword>
<gene>
    <name evidence="1" type="ORF">SAMN04488598_1712</name>
    <name evidence="2" type="ORF">SAMN04515652_14226</name>
</gene>
<name>A0A1I0CSD0_9FIRM</name>
<dbReference type="EMBL" id="FOHG01000042">
    <property type="protein sequence ID" value="SET22174.1"/>
    <property type="molecule type" value="Genomic_DNA"/>
</dbReference>
<sequence>MAYVKKCPDCKGKSYSASKKKWVCPYCGEDLKKIEANRAKN</sequence>
<proteinExistence type="predicted"/>
<dbReference type="Proteomes" id="UP000198612">
    <property type="component" value="Unassembled WGS sequence"/>
</dbReference>
<evidence type="ECO:0000313" key="3">
    <source>
        <dbReference type="Proteomes" id="UP000198612"/>
    </source>
</evidence>
<dbReference type="AlphaFoldDB" id="A0A1I0CSD0"/>
<organism evidence="2 3">
    <name type="scientific">Halanaerobium congolense</name>
    <dbReference type="NCBI Taxonomy" id="54121"/>
    <lineage>
        <taxon>Bacteria</taxon>
        <taxon>Bacillati</taxon>
        <taxon>Bacillota</taxon>
        <taxon>Clostridia</taxon>
        <taxon>Halanaerobiales</taxon>
        <taxon>Halanaerobiaceae</taxon>
        <taxon>Halanaerobium</taxon>
    </lineage>
</organism>